<evidence type="ECO:0000256" key="1">
    <source>
        <dbReference type="HAMAP-Rule" id="MF_02088"/>
    </source>
</evidence>
<dbReference type="EMBL" id="CP002868">
    <property type="protein sequence ID" value="AEJ18495.1"/>
    <property type="molecule type" value="Genomic_DNA"/>
</dbReference>
<keyword evidence="1" id="KW-1003">Cell membrane</keyword>
<dbReference type="HAMAP" id="MF_02088">
    <property type="entry name" value="Q_prec_transport"/>
    <property type="match status" value="1"/>
</dbReference>
<gene>
    <name evidence="2" type="ordered locus">Spica_0330</name>
</gene>
<keyword evidence="3" id="KW-1185">Reference proteome</keyword>
<feature type="transmembrane region" description="Helical" evidence="1">
    <location>
        <begin position="12"/>
        <end position="30"/>
    </location>
</feature>
<proteinExistence type="inferred from homology"/>
<protein>
    <recommendedName>
        <fullName evidence="1">Probable queuosine precursor transporter</fullName>
        <shortName evidence="1">Q precursor transporter</shortName>
    </recommendedName>
</protein>
<dbReference type="eggNOG" id="COG1738">
    <property type="taxonomic scope" value="Bacteria"/>
</dbReference>
<dbReference type="PANTHER" id="PTHR34300">
    <property type="entry name" value="QUEUOSINE PRECURSOR TRANSPORTER-RELATED"/>
    <property type="match status" value="1"/>
</dbReference>
<dbReference type="Pfam" id="PF02592">
    <property type="entry name" value="Vut_1"/>
    <property type="match status" value="1"/>
</dbReference>
<keyword evidence="1" id="KW-0997">Cell inner membrane</keyword>
<dbReference type="GO" id="GO:0005886">
    <property type="term" value="C:plasma membrane"/>
    <property type="evidence" value="ECO:0007669"/>
    <property type="project" value="UniProtKB-SubCell"/>
</dbReference>
<dbReference type="NCBIfam" id="TIGR00697">
    <property type="entry name" value="queuosine precursor transporter"/>
    <property type="match status" value="1"/>
</dbReference>
<comment type="subcellular location">
    <subcellularLocation>
        <location evidence="1">Cell inner membrane</location>
        <topology evidence="1">Multi-pass membrane protein</topology>
    </subcellularLocation>
</comment>
<keyword evidence="1" id="KW-1133">Transmembrane helix</keyword>
<keyword evidence="1" id="KW-0472">Membrane</keyword>
<dbReference type="HOGENOM" id="CLU_075503_1_2_12"/>
<dbReference type="AlphaFoldDB" id="F8EZY2"/>
<dbReference type="PANTHER" id="PTHR34300:SF2">
    <property type="entry name" value="QUEUOSINE PRECURSOR TRANSPORTER-RELATED"/>
    <property type="match status" value="1"/>
</dbReference>
<feature type="transmembrane region" description="Helical" evidence="1">
    <location>
        <begin position="78"/>
        <end position="96"/>
    </location>
</feature>
<keyword evidence="1" id="KW-0813">Transport</keyword>
<name>F8EZY2_GRAC1</name>
<organism evidence="2 3">
    <name type="scientific">Gracilinema caldarium (strain ATCC 51460 / DSM 7334 / H1)</name>
    <name type="common">Treponema caldarium</name>
    <dbReference type="NCBI Taxonomy" id="744872"/>
    <lineage>
        <taxon>Bacteria</taxon>
        <taxon>Pseudomonadati</taxon>
        <taxon>Spirochaetota</taxon>
        <taxon>Spirochaetia</taxon>
        <taxon>Spirochaetales</taxon>
        <taxon>Breznakiellaceae</taxon>
        <taxon>Gracilinema</taxon>
    </lineage>
</organism>
<sequence length="243" mass="26718">MNQSSQINSYKYLDLVMAAFVAVLIISNIASSAKIVDLGFSLFGIPMAFDGGTLLFPLSYIFGDILTEVYGFRASRRVIWTGFFLLALASLVFFILKRLPPESAWEGYAGTQAYDAILGGMSTGGIALASLAGYWMGEFSNSAVLSRMKVWMQGKHLWMRTIGSTLVGEFVDTAVFVLVASLFGVFGWELFVTLVVTNYLFKCGVEALMTPVTYWVVALLKKHENLDTYDVGVSLNPFKLGLN</sequence>
<dbReference type="GO" id="GO:0022857">
    <property type="term" value="F:transmembrane transporter activity"/>
    <property type="evidence" value="ECO:0007669"/>
    <property type="project" value="UniProtKB-UniRule"/>
</dbReference>
<feature type="transmembrane region" description="Helical" evidence="1">
    <location>
        <begin position="116"/>
        <end position="136"/>
    </location>
</feature>
<dbReference type="Proteomes" id="UP000000503">
    <property type="component" value="Chromosome"/>
</dbReference>
<evidence type="ECO:0000313" key="3">
    <source>
        <dbReference type="Proteomes" id="UP000000503"/>
    </source>
</evidence>
<comment type="function">
    <text evidence="1">Involved in the import of queuosine (Q) precursors, required for Q precursor salvage.</text>
</comment>
<reference evidence="3" key="1">
    <citation type="journal article" date="2013" name="Stand. Genomic Sci.">
        <title>Genome sequence of the thermophilic fresh-water bacterium Spirochaeta caldaria type strain (H1(T)), reclassification of Spirochaeta caldaria, Spirochaeta stenostrepta, and Spirochaeta zuelzerae in the genus Treponema as Treponema caldaria comb. nov., Treponema stenostrepta comb. nov., and Treponema zuelzerae comb. nov., and emendation of the genus Treponema.</title>
        <authorList>
            <person name="Abt B."/>
            <person name="Goker M."/>
            <person name="Scheuner C."/>
            <person name="Han C."/>
            <person name="Lu M."/>
            <person name="Misra M."/>
            <person name="Lapidus A."/>
            <person name="Nolan M."/>
            <person name="Lucas S."/>
            <person name="Hammon N."/>
            <person name="Deshpande S."/>
            <person name="Cheng J.F."/>
            <person name="Tapia R."/>
            <person name="Goodwin L.A."/>
            <person name="Pitluck S."/>
            <person name="Liolios K."/>
            <person name="Pagani I."/>
            <person name="Ivanova N."/>
            <person name="Mavromatis K."/>
            <person name="Mikhailova N."/>
            <person name="Huntemann M."/>
            <person name="Pati A."/>
            <person name="Chen A."/>
            <person name="Palaniappan K."/>
            <person name="Land M."/>
            <person name="Hauser L."/>
            <person name="Jeffries C.D."/>
            <person name="Rohde M."/>
            <person name="Spring S."/>
            <person name="Gronow S."/>
            <person name="Detter J.C."/>
            <person name="Bristow J."/>
            <person name="Eisen J.A."/>
            <person name="Markowitz V."/>
            <person name="Hugenholtz P."/>
            <person name="Kyrpides N.C."/>
            <person name="Woyke T."/>
            <person name="Klenk H.P."/>
        </authorList>
    </citation>
    <scope>NUCLEOTIDE SEQUENCE</scope>
    <source>
        <strain evidence="3">ATCC 51460 / DSM 7334 / H1</strain>
    </source>
</reference>
<comment type="similarity">
    <text evidence="1">Belongs to the vitamin uptake transporter (VUT/ECF) (TC 2.A.88) family. Q precursor transporter subfamily.</text>
</comment>
<keyword evidence="1" id="KW-0812">Transmembrane</keyword>
<dbReference type="InterPro" id="IPR003744">
    <property type="entry name" value="YhhQ"/>
</dbReference>
<accession>F8EZY2</accession>
<dbReference type="KEGG" id="scd:Spica_0330"/>
<evidence type="ECO:0000313" key="2">
    <source>
        <dbReference type="EMBL" id="AEJ18495.1"/>
    </source>
</evidence>
<feature type="transmembrane region" description="Helical" evidence="1">
    <location>
        <begin position="157"/>
        <end position="187"/>
    </location>
</feature>
<dbReference type="STRING" id="744872.Spica_0330"/>
<feature type="transmembrane region" description="Helical" evidence="1">
    <location>
        <begin position="42"/>
        <end position="66"/>
    </location>
</feature>